<name>A0AC34QVV8_9BILA</name>
<accession>A0AC34QVV8</accession>
<dbReference type="WBParaSite" id="JU765_v2.g19989.t1">
    <property type="protein sequence ID" value="JU765_v2.g19989.t1"/>
    <property type="gene ID" value="JU765_v2.g19989"/>
</dbReference>
<protein>
    <submittedName>
        <fullName evidence="2">Uncharacterized protein</fullName>
    </submittedName>
</protein>
<organism evidence="1 2">
    <name type="scientific">Panagrolaimus sp. JU765</name>
    <dbReference type="NCBI Taxonomy" id="591449"/>
    <lineage>
        <taxon>Eukaryota</taxon>
        <taxon>Metazoa</taxon>
        <taxon>Ecdysozoa</taxon>
        <taxon>Nematoda</taxon>
        <taxon>Chromadorea</taxon>
        <taxon>Rhabditida</taxon>
        <taxon>Tylenchina</taxon>
        <taxon>Panagrolaimomorpha</taxon>
        <taxon>Panagrolaimoidea</taxon>
        <taxon>Panagrolaimidae</taxon>
        <taxon>Panagrolaimus</taxon>
    </lineage>
</organism>
<evidence type="ECO:0000313" key="2">
    <source>
        <dbReference type="WBParaSite" id="JU765_v2.g19989.t1"/>
    </source>
</evidence>
<dbReference type="Proteomes" id="UP000887576">
    <property type="component" value="Unplaced"/>
</dbReference>
<evidence type="ECO:0000313" key="1">
    <source>
        <dbReference type="Proteomes" id="UP000887576"/>
    </source>
</evidence>
<proteinExistence type="predicted"/>
<reference evidence="2" key="1">
    <citation type="submission" date="2022-11" db="UniProtKB">
        <authorList>
            <consortium name="WormBaseParasite"/>
        </authorList>
    </citation>
    <scope>IDENTIFICATION</scope>
</reference>
<sequence length="116" mass="13249">MMMYAVIVSLFSLLAISTAVSLVTTSPKTTDSGDDRRRYDYESDSMVTLKPEDDEAIPKPVHQIRLRALRSIFNDLNRKPQSRQSSSYSNRRQSTKSALCFFTALPCRNIRRAPYP</sequence>